<dbReference type="SUPFAM" id="SSF56300">
    <property type="entry name" value="Metallo-dependent phosphatases"/>
    <property type="match status" value="1"/>
</dbReference>
<evidence type="ECO:0000259" key="1">
    <source>
        <dbReference type="Pfam" id="PF00149"/>
    </source>
</evidence>
<protein>
    <submittedName>
        <fullName evidence="2">Serine/threonine protein phosphatase</fullName>
    </submittedName>
</protein>
<gene>
    <name evidence="2" type="ORF">N7U68_17390</name>
</gene>
<dbReference type="EMBL" id="CP106738">
    <property type="protein sequence ID" value="UXX82838.1"/>
    <property type="molecule type" value="Genomic_DNA"/>
</dbReference>
<evidence type="ECO:0000313" key="2">
    <source>
        <dbReference type="EMBL" id="UXX82838.1"/>
    </source>
</evidence>
<proteinExistence type="predicted"/>
<keyword evidence="3" id="KW-1185">Reference proteome</keyword>
<dbReference type="Proteomes" id="UP001064087">
    <property type="component" value="Chromosome"/>
</dbReference>
<dbReference type="InterPro" id="IPR050126">
    <property type="entry name" value="Ap4A_hydrolase"/>
</dbReference>
<name>A0ABY6D9Q9_9RHOB</name>
<dbReference type="PRINTS" id="PR00114">
    <property type="entry name" value="STPHPHTASE"/>
</dbReference>
<dbReference type="RefSeq" id="WP_263047635.1">
    <property type="nucleotide sequence ID" value="NZ_CP106738.1"/>
</dbReference>
<dbReference type="InterPro" id="IPR029052">
    <property type="entry name" value="Metallo-depent_PP-like"/>
</dbReference>
<dbReference type="Gene3D" id="3.60.21.10">
    <property type="match status" value="1"/>
</dbReference>
<dbReference type="InterPro" id="IPR004843">
    <property type="entry name" value="Calcineurin-like_PHP"/>
</dbReference>
<evidence type="ECO:0000313" key="3">
    <source>
        <dbReference type="Proteomes" id="UP001064087"/>
    </source>
</evidence>
<dbReference type="PANTHER" id="PTHR42850">
    <property type="entry name" value="METALLOPHOSPHOESTERASE"/>
    <property type="match status" value="1"/>
</dbReference>
<organism evidence="2 3">
    <name type="scientific">Roseovarius pelagicus</name>
    <dbReference type="NCBI Taxonomy" id="2980108"/>
    <lineage>
        <taxon>Bacteria</taxon>
        <taxon>Pseudomonadati</taxon>
        <taxon>Pseudomonadota</taxon>
        <taxon>Alphaproteobacteria</taxon>
        <taxon>Rhodobacterales</taxon>
        <taxon>Roseobacteraceae</taxon>
        <taxon>Roseovarius</taxon>
    </lineage>
</organism>
<dbReference type="PANTHER" id="PTHR42850:SF4">
    <property type="entry name" value="ZINC-DEPENDENT ENDOPOLYPHOSPHATASE"/>
    <property type="match status" value="1"/>
</dbReference>
<reference evidence="2" key="1">
    <citation type="submission" date="2022-10" db="EMBL/GenBank/DDBJ databases">
        <title>Roseovarius pelagicus sp. nov., isolated from Arctic seawater.</title>
        <authorList>
            <person name="Hong Y.W."/>
            <person name="Hwang C.Y."/>
        </authorList>
    </citation>
    <scope>NUCLEOTIDE SEQUENCE</scope>
    <source>
        <strain evidence="2">HL-MP18</strain>
    </source>
</reference>
<feature type="domain" description="Calcineurin-like phosphoesterase" evidence="1">
    <location>
        <begin position="31"/>
        <end position="223"/>
    </location>
</feature>
<accession>A0ABY6D9Q9</accession>
<dbReference type="CDD" id="cd00144">
    <property type="entry name" value="MPP_PPP_family"/>
    <property type="match status" value="1"/>
</dbReference>
<dbReference type="InterPro" id="IPR006186">
    <property type="entry name" value="Ser/Thr-sp_prot-phosphatase"/>
</dbReference>
<dbReference type="Pfam" id="PF00149">
    <property type="entry name" value="Metallophos"/>
    <property type="match status" value="1"/>
</dbReference>
<sequence>MRKFLNQFLPSRSAPNVVPQSDMPAFAPDRPLYVIGDVHGRADLIEPLLQSIDADVSAHGHTAPLLVFLGDYVDRGEHSDEVLVHLQELSTAMPDEVVCLMGNHEQMMLDFLDDPAGRGARWLVNGGLQTLASFRIGGLGLNSPVEDMADAGDALLAAMPAGMLDWLRALPRWRQSGNVVCVHAAMNPARAPIDQDERAMLWGHRDFTTTRREDGLWVVHGHTIVKEPEMHNGRIAIDTGAYHSNRLTAAAITSEGCSFLQTS</sequence>